<reference evidence="1" key="1">
    <citation type="submission" date="2016-05" db="EMBL/GenBank/DDBJ databases">
        <authorList>
            <person name="Lavstsen T."/>
            <person name="Jespersen J.S."/>
        </authorList>
    </citation>
    <scope>NUCLEOTIDE SEQUENCE</scope>
    <source>
        <tissue evidence="1">Brain</tissue>
    </source>
</reference>
<gene>
    <name evidence="1" type="primary">Nfu_g_1_009839</name>
</gene>
<dbReference type="EMBL" id="HAEB01006805">
    <property type="protein sequence ID" value="SBQ53332.1"/>
    <property type="molecule type" value="Transcribed_RNA"/>
</dbReference>
<sequence length="83" mass="9610">LKLRNRSPGRQSVALCQLCVGDKQLVVLKASITHRLVQIHIFILKPAFESFSWTRTGHRCKFSVDRLRKTQGKPRCSEDYRSL</sequence>
<organism evidence="1">
    <name type="scientific">Nothobranchius korthausae</name>
    <dbReference type="NCBI Taxonomy" id="1143690"/>
    <lineage>
        <taxon>Eukaryota</taxon>
        <taxon>Metazoa</taxon>
        <taxon>Chordata</taxon>
        <taxon>Craniata</taxon>
        <taxon>Vertebrata</taxon>
        <taxon>Euteleostomi</taxon>
        <taxon>Actinopterygii</taxon>
        <taxon>Neopterygii</taxon>
        <taxon>Teleostei</taxon>
        <taxon>Neoteleostei</taxon>
        <taxon>Acanthomorphata</taxon>
        <taxon>Ovalentaria</taxon>
        <taxon>Atherinomorphae</taxon>
        <taxon>Cyprinodontiformes</taxon>
        <taxon>Nothobranchiidae</taxon>
        <taxon>Nothobranchius</taxon>
    </lineage>
</organism>
<proteinExistence type="predicted"/>
<name>A0A1A8F2I6_9TELE</name>
<dbReference type="AlphaFoldDB" id="A0A1A8F2I6"/>
<reference evidence="1" key="2">
    <citation type="submission" date="2016-06" db="EMBL/GenBank/DDBJ databases">
        <title>The genome of a short-lived fish provides insights into sex chromosome evolution and the genetic control of aging.</title>
        <authorList>
            <person name="Reichwald K."/>
            <person name="Felder M."/>
            <person name="Petzold A."/>
            <person name="Koch P."/>
            <person name="Groth M."/>
            <person name="Platzer M."/>
        </authorList>
    </citation>
    <scope>NUCLEOTIDE SEQUENCE</scope>
    <source>
        <tissue evidence="1">Brain</tissue>
    </source>
</reference>
<accession>A0A1A8F2I6</accession>
<feature type="non-terminal residue" evidence="1">
    <location>
        <position position="1"/>
    </location>
</feature>
<dbReference type="EMBL" id="HAEC01012209">
    <property type="protein sequence ID" value="SBQ80426.1"/>
    <property type="molecule type" value="Transcribed_RNA"/>
</dbReference>
<protein>
    <submittedName>
        <fullName evidence="1">Uncharacterized protein</fullName>
    </submittedName>
</protein>
<feature type="non-terminal residue" evidence="1">
    <location>
        <position position="83"/>
    </location>
</feature>
<evidence type="ECO:0000313" key="1">
    <source>
        <dbReference type="EMBL" id="SBQ53332.1"/>
    </source>
</evidence>